<feature type="non-terminal residue" evidence="3">
    <location>
        <position position="1"/>
    </location>
</feature>
<feature type="domain" description="Argonaute linker 1" evidence="2">
    <location>
        <begin position="237"/>
        <end position="300"/>
    </location>
</feature>
<dbReference type="Pfam" id="PF16486">
    <property type="entry name" value="ArgoN"/>
    <property type="match status" value="1"/>
</dbReference>
<dbReference type="InterPro" id="IPR032474">
    <property type="entry name" value="Argonaute_N"/>
</dbReference>
<dbReference type="SMART" id="SM01163">
    <property type="entry name" value="DUF1785"/>
    <property type="match status" value="1"/>
</dbReference>
<evidence type="ECO:0000313" key="4">
    <source>
        <dbReference type="Proteomes" id="UP001432322"/>
    </source>
</evidence>
<dbReference type="InterPro" id="IPR014811">
    <property type="entry name" value="ArgoL1"/>
</dbReference>
<dbReference type="Pfam" id="PF08699">
    <property type="entry name" value="ArgoL1"/>
    <property type="match status" value="1"/>
</dbReference>
<feature type="non-terminal residue" evidence="3">
    <location>
        <position position="304"/>
    </location>
</feature>
<comment type="caution">
    <text evidence="3">The sequence shown here is derived from an EMBL/GenBank/DDBJ whole genome shotgun (WGS) entry which is preliminary data.</text>
</comment>
<dbReference type="SUPFAM" id="SSF101690">
    <property type="entry name" value="PAZ domain"/>
    <property type="match status" value="1"/>
</dbReference>
<evidence type="ECO:0000313" key="3">
    <source>
        <dbReference type="EMBL" id="GMT26690.1"/>
    </source>
</evidence>
<dbReference type="PANTHER" id="PTHR22891">
    <property type="entry name" value="EUKARYOTIC TRANSLATION INITIATION FACTOR 2C"/>
    <property type="match status" value="1"/>
</dbReference>
<organism evidence="3 4">
    <name type="scientific">Pristionchus fissidentatus</name>
    <dbReference type="NCBI Taxonomy" id="1538716"/>
    <lineage>
        <taxon>Eukaryota</taxon>
        <taxon>Metazoa</taxon>
        <taxon>Ecdysozoa</taxon>
        <taxon>Nematoda</taxon>
        <taxon>Chromadorea</taxon>
        <taxon>Rhabditida</taxon>
        <taxon>Rhabditina</taxon>
        <taxon>Diplogasteromorpha</taxon>
        <taxon>Diplogasteroidea</taxon>
        <taxon>Neodiplogasteridae</taxon>
        <taxon>Pristionchus</taxon>
    </lineage>
</organism>
<sequence length="304" mass="32571">ESFSFNDGSSSVSAAAYNGMMMNAAAASVAASASVQQGDLAGSLAPGGPIGDGGGGGPTGGGGAPGQMAQGGSGAPGNNSSGSQFQCPRRPNHGVEGRAILLRANHFAVRIPSGNIQHYQVDVQPDKCPRRVNREIISTMIRSFSKYFGNFRPVYEGKRNMYTKEPLPIGRDRTEFEVTLSGDSAVERQFTVVVKWAGQVSLAAFDDAMEGRVRQVPFEAVQAMDVILRYLPSLKYTPVGRSFSPPMQAPAQLAQHGQYNTESKLGGGREVWFGFHQSVRPSQWKMMLNIDVSATAFYRSMPVL</sequence>
<reference evidence="3" key="1">
    <citation type="submission" date="2023-10" db="EMBL/GenBank/DDBJ databases">
        <title>Genome assembly of Pristionchus species.</title>
        <authorList>
            <person name="Yoshida K."/>
            <person name="Sommer R.J."/>
        </authorList>
    </citation>
    <scope>NUCLEOTIDE SEQUENCE</scope>
    <source>
        <strain evidence="3">RS5133</strain>
    </source>
</reference>
<protein>
    <recommendedName>
        <fullName evidence="2">Argonaute linker 1 domain-containing protein</fullName>
    </recommendedName>
</protein>
<dbReference type="AlphaFoldDB" id="A0AAV5W4L0"/>
<feature type="compositionally biased region" description="Gly residues" evidence="1">
    <location>
        <begin position="48"/>
        <end position="75"/>
    </location>
</feature>
<feature type="region of interest" description="Disordered" evidence="1">
    <location>
        <begin position="42"/>
        <end position="92"/>
    </location>
</feature>
<dbReference type="EMBL" id="BTSY01000005">
    <property type="protein sequence ID" value="GMT26690.1"/>
    <property type="molecule type" value="Genomic_DNA"/>
</dbReference>
<dbReference type="InterPro" id="IPR036085">
    <property type="entry name" value="PAZ_dom_sf"/>
</dbReference>
<evidence type="ECO:0000259" key="2">
    <source>
        <dbReference type="SMART" id="SM01163"/>
    </source>
</evidence>
<accession>A0AAV5W4L0</accession>
<keyword evidence="4" id="KW-1185">Reference proteome</keyword>
<gene>
    <name evidence="3" type="ORF">PFISCL1PPCAC_17987</name>
</gene>
<dbReference type="Proteomes" id="UP001432322">
    <property type="component" value="Unassembled WGS sequence"/>
</dbReference>
<proteinExistence type="predicted"/>
<name>A0AAV5W4L0_9BILA</name>
<evidence type="ECO:0000256" key="1">
    <source>
        <dbReference type="SAM" id="MobiDB-lite"/>
    </source>
</evidence>